<accession>A0A842HMI3</accession>
<evidence type="ECO:0000313" key="3">
    <source>
        <dbReference type="Proteomes" id="UP000545386"/>
    </source>
</evidence>
<dbReference type="PANTHER" id="PTHR42850:SF7">
    <property type="entry name" value="BIS(5'-NUCLEOSYL)-TETRAPHOSPHATASE PRPE [ASYMMETRICAL]"/>
    <property type="match status" value="1"/>
</dbReference>
<dbReference type="SUPFAM" id="SSF56300">
    <property type="entry name" value="Metallo-dependent phosphatases"/>
    <property type="match status" value="1"/>
</dbReference>
<dbReference type="PRINTS" id="PR00114">
    <property type="entry name" value="STPHPHTASE"/>
</dbReference>
<dbReference type="Pfam" id="PF00149">
    <property type="entry name" value="Metallophos"/>
    <property type="match status" value="1"/>
</dbReference>
<evidence type="ECO:0000259" key="1">
    <source>
        <dbReference type="Pfam" id="PF00149"/>
    </source>
</evidence>
<dbReference type="InterPro" id="IPR004843">
    <property type="entry name" value="Calcineurin-like_PHP"/>
</dbReference>
<dbReference type="GO" id="GO:0016791">
    <property type="term" value="F:phosphatase activity"/>
    <property type="evidence" value="ECO:0007669"/>
    <property type="project" value="TreeGrafter"/>
</dbReference>
<dbReference type="Gene3D" id="3.60.21.10">
    <property type="match status" value="1"/>
</dbReference>
<dbReference type="PANTHER" id="PTHR42850">
    <property type="entry name" value="METALLOPHOSPHOESTERASE"/>
    <property type="match status" value="1"/>
</dbReference>
<proteinExistence type="predicted"/>
<keyword evidence="3" id="KW-1185">Reference proteome</keyword>
<dbReference type="InterPro" id="IPR006186">
    <property type="entry name" value="Ser/Thr-sp_prot-phosphatase"/>
</dbReference>
<protein>
    <submittedName>
        <fullName evidence="2">Metallophosphoesterase</fullName>
    </submittedName>
</protein>
<organism evidence="2 3">
    <name type="scientific">Pusillimonas minor</name>
    <dbReference type="NCBI Taxonomy" id="2697024"/>
    <lineage>
        <taxon>Bacteria</taxon>
        <taxon>Pseudomonadati</taxon>
        <taxon>Pseudomonadota</taxon>
        <taxon>Betaproteobacteria</taxon>
        <taxon>Burkholderiales</taxon>
        <taxon>Alcaligenaceae</taxon>
        <taxon>Pusillimonas</taxon>
    </lineage>
</organism>
<dbReference type="EMBL" id="JACJUU010000002">
    <property type="protein sequence ID" value="MBC2769114.1"/>
    <property type="molecule type" value="Genomic_DNA"/>
</dbReference>
<dbReference type="InterPro" id="IPR050126">
    <property type="entry name" value="Ap4A_hydrolase"/>
</dbReference>
<dbReference type="Proteomes" id="UP000545386">
    <property type="component" value="Unassembled WGS sequence"/>
</dbReference>
<dbReference type="RefSeq" id="WP_185778905.1">
    <property type="nucleotide sequence ID" value="NZ_JACJUU010000002.1"/>
</dbReference>
<sequence>MNLVTELPDRPLDIIGDIHGEIDALELLLERLGYSPGGHHPQNRIPVFVGDLVDRGPDSHGVVRRVQELVENHQARAILGNHELNLLTDDIKDGSGWFFDERYQQDLKNYAPFTRTPASERHEIRTFLNSLPVVLLGRNLRIVHAAWSQTAVQAIQDIPLGNVTEAFKRWDEEAQKAAEHSGLYDQYLEEKQRWAKALEDDTTAPPVLEHIAQYEAMQQMVNPFKVLTSGVEQKAVKPFFAGGRWRFSDRVNWWDDYRGTENVVIGHYWRLYRQKVTQASPRYTQLFSNIHSVAWYGYRQKVFCIDYSVGARWRDRKANRPVSQSRFKLGALRWPENQLVFDDGTMVDTIR</sequence>
<dbReference type="AlphaFoldDB" id="A0A842HMI3"/>
<feature type="domain" description="Calcineurin-like phosphoesterase" evidence="1">
    <location>
        <begin position="12"/>
        <end position="146"/>
    </location>
</feature>
<dbReference type="InterPro" id="IPR029052">
    <property type="entry name" value="Metallo-depent_PP-like"/>
</dbReference>
<reference evidence="2 3" key="1">
    <citation type="submission" date="2020-08" db="EMBL/GenBank/DDBJ databases">
        <title>Paraeoetvoesia sp. YC-7-48 draft genome sequence.</title>
        <authorList>
            <person name="Yao L."/>
        </authorList>
    </citation>
    <scope>NUCLEOTIDE SEQUENCE [LARGE SCALE GENOMIC DNA]</scope>
    <source>
        <strain evidence="3">YC-7-48</strain>
    </source>
</reference>
<evidence type="ECO:0000313" key="2">
    <source>
        <dbReference type="EMBL" id="MBC2769114.1"/>
    </source>
</evidence>
<name>A0A842HMI3_9BURK</name>
<gene>
    <name evidence="2" type="ORF">GTU67_04180</name>
</gene>
<comment type="caution">
    <text evidence="2">The sequence shown here is derived from an EMBL/GenBank/DDBJ whole genome shotgun (WGS) entry which is preliminary data.</text>
</comment>
<dbReference type="GO" id="GO:0005737">
    <property type="term" value="C:cytoplasm"/>
    <property type="evidence" value="ECO:0007669"/>
    <property type="project" value="TreeGrafter"/>
</dbReference>